<feature type="region of interest" description="Disordered" evidence="7">
    <location>
        <begin position="279"/>
        <end position="303"/>
    </location>
</feature>
<dbReference type="PANTHER" id="PTHR46840">
    <property type="entry name" value="ARMADILLO REPEAT-CONTAINING PROTEIN 1"/>
    <property type="match status" value="1"/>
</dbReference>
<evidence type="ECO:0000313" key="8">
    <source>
        <dbReference type="EMBL" id="KYR01514.1"/>
    </source>
</evidence>
<dbReference type="InterPro" id="IPR036163">
    <property type="entry name" value="HMA_dom_sf"/>
</dbReference>
<dbReference type="STRING" id="361077.A0A152A5K4"/>
<organism evidence="8 9">
    <name type="scientific">Tieghemostelium lacteum</name>
    <name type="common">Slime mold</name>
    <name type="synonym">Dictyostelium lacteum</name>
    <dbReference type="NCBI Taxonomy" id="361077"/>
    <lineage>
        <taxon>Eukaryota</taxon>
        <taxon>Amoebozoa</taxon>
        <taxon>Evosea</taxon>
        <taxon>Eumycetozoa</taxon>
        <taxon>Dictyostelia</taxon>
        <taxon>Dictyosteliales</taxon>
        <taxon>Raperosteliaceae</taxon>
        <taxon>Tieghemostelium</taxon>
    </lineage>
</organism>
<reference evidence="8 9" key="1">
    <citation type="submission" date="2015-12" db="EMBL/GenBank/DDBJ databases">
        <title>Dictyostelia acquired genes for synthesis and detection of signals that induce cell-type specialization by lateral gene transfer from prokaryotes.</title>
        <authorList>
            <person name="Gloeckner G."/>
            <person name="Schaap P."/>
        </authorList>
    </citation>
    <scope>NUCLEOTIDE SEQUENCE [LARGE SCALE GENOMIC DNA]</scope>
    <source>
        <strain evidence="8 9">TK</strain>
    </source>
</reference>
<dbReference type="GO" id="GO:0005741">
    <property type="term" value="C:mitochondrial outer membrane"/>
    <property type="evidence" value="ECO:0007669"/>
    <property type="project" value="UniProtKB-SubCell"/>
</dbReference>
<dbReference type="EMBL" id="LODT01000006">
    <property type="protein sequence ID" value="KYR01514.1"/>
    <property type="molecule type" value="Genomic_DNA"/>
</dbReference>
<dbReference type="Gene3D" id="1.25.10.10">
    <property type="entry name" value="Leucine-rich Repeat Variant"/>
    <property type="match status" value="1"/>
</dbReference>
<accession>A0A152A5K4</accession>
<evidence type="ECO:0000256" key="4">
    <source>
        <dbReference type="ARBA" id="ARBA00023764"/>
    </source>
</evidence>
<comment type="subunit">
    <text evidence="5">Interacts with mitochondrial contact site and cristae organizing system (MICOS) complex components IMMT/MIC60 and MICOS10/MIC10. Interacts with mitochondrial outer membrane sorting assembly machinery (SAM) complex components SAMM50 and MTX1.</text>
</comment>
<feature type="region of interest" description="Disordered" evidence="7">
    <location>
        <begin position="146"/>
        <end position="167"/>
    </location>
</feature>
<dbReference type="GO" id="GO:0046872">
    <property type="term" value="F:metal ion binding"/>
    <property type="evidence" value="ECO:0007669"/>
    <property type="project" value="InterPro"/>
</dbReference>
<sequence length="303" mass="33308">MSALNVVQQLYNLSKDPNNREAIVRDQGCLPGLVMFLRDSNSDTQVISMTLETLDLLSEHNNNKSTMAKEPGLVSQLQNILDSYHSTPEQLEISNKILSKIQPPSNINNENINTSNIASNANTNTAKSTTFSMLIGEKLPIKDKLISKPPVNTNNNNNNSSNNSSSKPIQTFIFHIKGMNTQAIKTQVEDCLLKTRGVISFMIDLHTYQATIRTSLTTDELKMTIRNNIGLSASLVVDGQEESESLPDYLPEPTKDQNSQKGAKGSWGWGSIISFGFQDQGQSKQSQNNRGGWGSSISKALFG</sequence>
<dbReference type="AlphaFoldDB" id="A0A152A5K4"/>
<feature type="compositionally biased region" description="Low complexity" evidence="7">
    <location>
        <begin position="154"/>
        <end position="166"/>
    </location>
</feature>
<evidence type="ECO:0000256" key="1">
    <source>
        <dbReference type="ARBA" id="ARBA00004294"/>
    </source>
</evidence>
<dbReference type="OrthoDB" id="17335at2759"/>
<evidence type="ECO:0000256" key="5">
    <source>
        <dbReference type="ARBA" id="ARBA00046478"/>
    </source>
</evidence>
<dbReference type="Proteomes" id="UP000076078">
    <property type="component" value="Unassembled WGS sequence"/>
</dbReference>
<feature type="region of interest" description="Disordered" evidence="7">
    <location>
        <begin position="242"/>
        <end position="266"/>
    </location>
</feature>
<evidence type="ECO:0000256" key="3">
    <source>
        <dbReference type="ARBA" id="ARBA00022787"/>
    </source>
</evidence>
<dbReference type="InterPro" id="IPR000225">
    <property type="entry name" value="Armadillo"/>
</dbReference>
<protein>
    <recommendedName>
        <fullName evidence="2">Armadillo repeat-containing protein 1</fullName>
    </recommendedName>
</protein>
<dbReference type="InterPro" id="IPR016024">
    <property type="entry name" value="ARM-type_fold"/>
</dbReference>
<dbReference type="SUPFAM" id="SSF55008">
    <property type="entry name" value="HMA, heavy metal-associated domain"/>
    <property type="match status" value="1"/>
</dbReference>
<proteinExistence type="predicted"/>
<evidence type="ECO:0000313" key="9">
    <source>
        <dbReference type="Proteomes" id="UP000076078"/>
    </source>
</evidence>
<dbReference type="PANTHER" id="PTHR46840:SF2">
    <property type="entry name" value="ARMADILLO REPEAT-CONTAINING PROTEIN 1"/>
    <property type="match status" value="1"/>
</dbReference>
<feature type="repeat" description="ARM" evidence="6">
    <location>
        <begin position="28"/>
        <end position="72"/>
    </location>
</feature>
<keyword evidence="3" id="KW-0472">Membrane</keyword>
<evidence type="ECO:0000256" key="7">
    <source>
        <dbReference type="SAM" id="MobiDB-lite"/>
    </source>
</evidence>
<dbReference type="InterPro" id="IPR016617">
    <property type="entry name" value="ARMC1"/>
</dbReference>
<dbReference type="InParanoid" id="A0A152A5K4"/>
<dbReference type="Gene3D" id="3.30.70.100">
    <property type="match status" value="1"/>
</dbReference>
<dbReference type="PROSITE" id="PS50176">
    <property type="entry name" value="ARM_REPEAT"/>
    <property type="match status" value="1"/>
</dbReference>
<comment type="caution">
    <text evidence="8">The sequence shown here is derived from an EMBL/GenBank/DDBJ whole genome shotgun (WGS) entry which is preliminary data.</text>
</comment>
<name>A0A152A5K4_TIELA</name>
<dbReference type="SUPFAM" id="SSF48371">
    <property type="entry name" value="ARM repeat"/>
    <property type="match status" value="1"/>
</dbReference>
<keyword evidence="3" id="KW-1000">Mitochondrion outer membrane</keyword>
<keyword evidence="3" id="KW-0496">Mitochondrion</keyword>
<comment type="function">
    <text evidence="4">In association with mitochondrial contact site and cristae organizing system (MICOS) complex components and mitochondrial outer membrane sorting assembly machinery (SAM) complex components may regulate mitochondrial dynamics playing a role in determining mitochondrial length, distribution and motility.</text>
</comment>
<evidence type="ECO:0000256" key="2">
    <source>
        <dbReference type="ARBA" id="ARBA00013732"/>
    </source>
</evidence>
<keyword evidence="9" id="KW-1185">Reference proteome</keyword>
<evidence type="ECO:0000256" key="6">
    <source>
        <dbReference type="PROSITE-ProRule" id="PRU00259"/>
    </source>
</evidence>
<gene>
    <name evidence="8" type="ORF">DLAC_01503</name>
</gene>
<dbReference type="FunCoup" id="A0A152A5K4">
    <property type="interactions" value="20"/>
</dbReference>
<dbReference type="OMA" id="VNEMNSC"/>
<dbReference type="InterPro" id="IPR011989">
    <property type="entry name" value="ARM-like"/>
</dbReference>
<comment type="subcellular location">
    <subcellularLocation>
        <location evidence="1">Mitochondrion outer membrane</location>
    </subcellularLocation>
</comment>